<evidence type="ECO:0000256" key="3">
    <source>
        <dbReference type="ARBA" id="ARBA00022692"/>
    </source>
</evidence>
<evidence type="ECO:0000256" key="4">
    <source>
        <dbReference type="ARBA" id="ARBA00022748"/>
    </source>
</evidence>
<dbReference type="PANTHER" id="PTHR31272">
    <property type="entry name" value="CYTOCHROME C-TYPE BIOGENESIS PROTEIN HI_1454-RELATED"/>
    <property type="match status" value="1"/>
</dbReference>
<dbReference type="Proteomes" id="UP001522662">
    <property type="component" value="Unassembled WGS sequence"/>
</dbReference>
<evidence type="ECO:0000256" key="2">
    <source>
        <dbReference type="ARBA" id="ARBA00006143"/>
    </source>
</evidence>
<dbReference type="EMBL" id="JALAYX010000003">
    <property type="protein sequence ID" value="MCJ8239442.1"/>
    <property type="molecule type" value="Genomic_DNA"/>
</dbReference>
<dbReference type="InterPro" id="IPR003834">
    <property type="entry name" value="Cyt_c_assmbl_TM_dom"/>
</dbReference>
<evidence type="ECO:0000313" key="10">
    <source>
        <dbReference type="Proteomes" id="UP001522662"/>
    </source>
</evidence>
<evidence type="ECO:0000256" key="7">
    <source>
        <dbReference type="SAM" id="Phobius"/>
    </source>
</evidence>
<feature type="transmembrane region" description="Helical" evidence="7">
    <location>
        <begin position="199"/>
        <end position="216"/>
    </location>
</feature>
<feature type="transmembrane region" description="Helical" evidence="7">
    <location>
        <begin position="6"/>
        <end position="29"/>
    </location>
</feature>
<dbReference type="PANTHER" id="PTHR31272:SF9">
    <property type="entry name" value="BLL1027 PROTEIN"/>
    <property type="match status" value="1"/>
</dbReference>
<keyword evidence="3 7" id="KW-0812">Transmembrane</keyword>
<dbReference type="RefSeq" id="WP_245137053.1">
    <property type="nucleotide sequence ID" value="NZ_CP128477.1"/>
</dbReference>
<proteinExistence type="inferred from homology"/>
<evidence type="ECO:0000259" key="8">
    <source>
        <dbReference type="Pfam" id="PF02683"/>
    </source>
</evidence>
<organism evidence="9 10">
    <name type="scientific">Peteryoungia algae</name>
    <dbReference type="NCBI Taxonomy" id="2919917"/>
    <lineage>
        <taxon>Bacteria</taxon>
        <taxon>Pseudomonadati</taxon>
        <taxon>Pseudomonadota</taxon>
        <taxon>Alphaproteobacteria</taxon>
        <taxon>Hyphomicrobiales</taxon>
        <taxon>Rhizobiaceae</taxon>
        <taxon>Peteryoungia</taxon>
    </lineage>
</organism>
<sequence>MLSSALLAFLAGLLSLLNPCTLPLIPIVLGTAINRHRYGPVALAAGLTISFVAIGLFVALVGFSVGLDFSLFRMVAGIVMIFFGAVLLVPIAQHRMAAATGPVAAWSQARFGQFDDKGIKGQFLVGLLLGAVWSPCVGPTLGAASLMAARGENLLQVTGTMIAFGVGAALPLLVIGMLSREALARSRHRLLTVGQAGKSLMGGLLVITGALVVSGFDKSIEIWLLDIAPAWMIDLTTRI</sequence>
<dbReference type="Pfam" id="PF02683">
    <property type="entry name" value="DsbD_TM"/>
    <property type="match status" value="1"/>
</dbReference>
<evidence type="ECO:0000256" key="6">
    <source>
        <dbReference type="ARBA" id="ARBA00023136"/>
    </source>
</evidence>
<feature type="transmembrane region" description="Helical" evidence="7">
    <location>
        <begin position="154"/>
        <end position="178"/>
    </location>
</feature>
<accession>A0ABT0D218</accession>
<feature type="transmembrane region" description="Helical" evidence="7">
    <location>
        <begin position="71"/>
        <end position="92"/>
    </location>
</feature>
<gene>
    <name evidence="9" type="ORF">MKJ03_13990</name>
</gene>
<keyword evidence="4" id="KW-0201">Cytochrome c-type biogenesis</keyword>
<protein>
    <submittedName>
        <fullName evidence="9">Cytochrome c biogenesis CcdA family protein</fullName>
    </submittedName>
</protein>
<name>A0ABT0D218_9HYPH</name>
<feature type="transmembrane region" description="Helical" evidence="7">
    <location>
        <begin position="123"/>
        <end position="148"/>
    </location>
</feature>
<reference evidence="9 10" key="1">
    <citation type="submission" date="2022-03" db="EMBL/GenBank/DDBJ databases">
        <title>Rhizobium SSM4.3 sp. nov., isolated from Sediment (Gouqi Island).</title>
        <authorList>
            <person name="Chen G."/>
        </authorList>
    </citation>
    <scope>NUCLEOTIDE SEQUENCE [LARGE SCALE GENOMIC DNA]</scope>
    <source>
        <strain evidence="9 10">SSM4.3</strain>
    </source>
</reference>
<evidence type="ECO:0000256" key="5">
    <source>
        <dbReference type="ARBA" id="ARBA00022989"/>
    </source>
</evidence>
<comment type="caution">
    <text evidence="9">The sequence shown here is derived from an EMBL/GenBank/DDBJ whole genome shotgun (WGS) entry which is preliminary data.</text>
</comment>
<feature type="domain" description="Cytochrome C biogenesis protein transmembrane" evidence="8">
    <location>
        <begin position="6"/>
        <end position="188"/>
    </location>
</feature>
<comment type="subcellular location">
    <subcellularLocation>
        <location evidence="1">Membrane</location>
        <topology evidence="1">Multi-pass membrane protein</topology>
    </subcellularLocation>
</comment>
<keyword evidence="10" id="KW-1185">Reference proteome</keyword>
<comment type="similarity">
    <text evidence="2">Belongs to the DsbD family.</text>
</comment>
<evidence type="ECO:0000313" key="9">
    <source>
        <dbReference type="EMBL" id="MCJ8239442.1"/>
    </source>
</evidence>
<feature type="transmembrane region" description="Helical" evidence="7">
    <location>
        <begin position="41"/>
        <end position="65"/>
    </location>
</feature>
<dbReference type="InterPro" id="IPR051790">
    <property type="entry name" value="Cytochrome_c-biogenesis_DsbD"/>
</dbReference>
<keyword evidence="6 7" id="KW-0472">Membrane</keyword>
<evidence type="ECO:0000256" key="1">
    <source>
        <dbReference type="ARBA" id="ARBA00004141"/>
    </source>
</evidence>
<keyword evidence="5 7" id="KW-1133">Transmembrane helix</keyword>